<keyword evidence="3" id="KW-1185">Reference proteome</keyword>
<gene>
    <name evidence="2" type="ORF">E1B28_011270</name>
</gene>
<proteinExistence type="predicted"/>
<organism evidence="2 3">
    <name type="scientific">Marasmius oreades</name>
    <name type="common">fairy-ring Marasmius</name>
    <dbReference type="NCBI Taxonomy" id="181124"/>
    <lineage>
        <taxon>Eukaryota</taxon>
        <taxon>Fungi</taxon>
        <taxon>Dikarya</taxon>
        <taxon>Basidiomycota</taxon>
        <taxon>Agaricomycotina</taxon>
        <taxon>Agaricomycetes</taxon>
        <taxon>Agaricomycetidae</taxon>
        <taxon>Agaricales</taxon>
        <taxon>Marasmiineae</taxon>
        <taxon>Marasmiaceae</taxon>
        <taxon>Marasmius</taxon>
    </lineage>
</organism>
<comment type="caution">
    <text evidence="2">The sequence shown here is derived from an EMBL/GenBank/DDBJ whole genome shotgun (WGS) entry which is preliminary data.</text>
</comment>
<dbReference type="GeneID" id="66080345"/>
<dbReference type="KEGG" id="more:E1B28_011270"/>
<dbReference type="RefSeq" id="XP_043006074.1">
    <property type="nucleotide sequence ID" value="XM_043156289.1"/>
</dbReference>
<accession>A0A9P7RTQ6</accession>
<evidence type="ECO:0000256" key="1">
    <source>
        <dbReference type="SAM" id="MobiDB-lite"/>
    </source>
</evidence>
<sequence>MIDHSVKDYTFSNDDGLFLERLEAFMDKSLAELRAFAEREERPFEEMRFRFVEWHSKHLFNNFVPSASCQVALQAERATQTRNILVEVSRILESLSHIWGTQSFILAVDPYYPANESFLGGTTAGREFWRGLRHGGETGAMSFKQKCLKAVQNTFSQRNYDESSSNTAPTHELADTSARSSKQQLSTAREVKSALYDGIRNSLRSVSGIRNAEMKWTNHDRLYTYGVSLVGWPPDIPAQNPSSLHLDQNKRLLDLLQTGTIRFEKIIIDPSNPVTTSNHQGFSSEEEGDSLFSWALQDDTTFPSVDGAAVRPPKRPRVDKY</sequence>
<protein>
    <submittedName>
        <fullName evidence="2">Uncharacterized protein</fullName>
    </submittedName>
</protein>
<feature type="region of interest" description="Disordered" evidence="1">
    <location>
        <begin position="158"/>
        <end position="184"/>
    </location>
</feature>
<dbReference type="AlphaFoldDB" id="A0A9P7RTQ6"/>
<evidence type="ECO:0000313" key="3">
    <source>
        <dbReference type="Proteomes" id="UP001049176"/>
    </source>
</evidence>
<dbReference type="EMBL" id="CM032187">
    <property type="protein sequence ID" value="KAG7089604.1"/>
    <property type="molecule type" value="Genomic_DNA"/>
</dbReference>
<feature type="compositionally biased region" description="Polar residues" evidence="1">
    <location>
        <begin position="158"/>
        <end position="169"/>
    </location>
</feature>
<name>A0A9P7RTQ6_9AGAR</name>
<evidence type="ECO:0000313" key="2">
    <source>
        <dbReference type="EMBL" id="KAG7089604.1"/>
    </source>
</evidence>
<dbReference type="Proteomes" id="UP001049176">
    <property type="component" value="Chromosome 7"/>
</dbReference>
<reference evidence="2" key="1">
    <citation type="journal article" date="2021" name="Genome Biol. Evol.">
        <title>The assembled and annotated genome of the fairy-ring fungus Marasmius oreades.</title>
        <authorList>
            <person name="Hiltunen M."/>
            <person name="Ament-Velasquez S.L."/>
            <person name="Johannesson H."/>
        </authorList>
    </citation>
    <scope>NUCLEOTIDE SEQUENCE</scope>
    <source>
        <strain evidence="2">03SP1</strain>
    </source>
</reference>
<dbReference type="OrthoDB" id="3223825at2759"/>